<gene>
    <name evidence="1" type="ORF">POCTA_138.1.T1070126</name>
</gene>
<name>A0A8S1X2M2_PAROT</name>
<protein>
    <submittedName>
        <fullName evidence="1">Uncharacterized protein</fullName>
    </submittedName>
</protein>
<accession>A0A8S1X2M2</accession>
<keyword evidence="2" id="KW-1185">Reference proteome</keyword>
<reference evidence="1" key="1">
    <citation type="submission" date="2021-01" db="EMBL/GenBank/DDBJ databases">
        <authorList>
            <consortium name="Genoscope - CEA"/>
            <person name="William W."/>
        </authorList>
    </citation>
    <scope>NUCLEOTIDE SEQUENCE</scope>
</reference>
<proteinExistence type="predicted"/>
<dbReference type="OMA" id="MSEQCIA"/>
<organism evidence="1 2">
    <name type="scientific">Paramecium octaurelia</name>
    <dbReference type="NCBI Taxonomy" id="43137"/>
    <lineage>
        <taxon>Eukaryota</taxon>
        <taxon>Sar</taxon>
        <taxon>Alveolata</taxon>
        <taxon>Ciliophora</taxon>
        <taxon>Intramacronucleata</taxon>
        <taxon>Oligohymenophorea</taxon>
        <taxon>Peniculida</taxon>
        <taxon>Parameciidae</taxon>
        <taxon>Paramecium</taxon>
    </lineage>
</organism>
<dbReference type="Proteomes" id="UP000683925">
    <property type="component" value="Unassembled WGS sequence"/>
</dbReference>
<sequence length="770" mass="90165">MNQVMNLGCVSNKLMDTYAVQVFCMNTWDHCCLIYHKKKMIIKYHYLEQKIVRQILWCKKKSYRIFDISMSKKQRLYFLLCQDWFIYFLNFDFQIVNKVQMECKQFTNLLFLDHLSTFVMVQFNSVSAFEIQMKDKFSILKYQELSGSLDWNRQCKLIDYFYILYNSQNITIYDLRTLKHLGSVQLGLTISDVYFINDLLYLGDVYGTLWCYDLNGTLQYFHEHAHDGQIVNMVVYKEELFTVANDLFIKVWKLNNLIFCQSYPIYQQQIQYFKFINYSKYFLQSADQLFLCDLHHILQAYYLHNSSVSAMSEQCIAFKNHVYYSNQSHKVIFAPNSVYQVLQIIDSPNQPNTYYLHLQNQTLAKWVNNQQVDVLNFDKIRTINGDKINQDITFIQIIALSPPLYDVELTIDSKDQNKISKMLENADQSLYFVMGCSKGAVICIPLELYTIIYTRVNYNKNAISSIIHFNDQLIIKSIDNVINFVQISSNKALLIKSIKILKLGPIHLTQSKQLAVAQSNDLYLFNSNLIAYETNAGHETEILQITSNKNFVVSNSLQQLKIWTNNGFCLFTINFHVQIDYIYYIKDDLIISLNGGLCHLLIPEHEEVDLDTNEYNKIQMIDLAVSKKKSSLKEESQQLQQQSIHQQKFEFKKPLELPKIKLKIQSQNIFEAPQTPMKNKKHYNSIQTTTNKSTNISISNSQAIPISQSFDYSIQHAIDSSCVLPAIPKQKEDTSLLNQYLNRRVKKGQPRNRREWTLDKKILGNILSLI</sequence>
<comment type="caution">
    <text evidence="1">The sequence shown here is derived from an EMBL/GenBank/DDBJ whole genome shotgun (WGS) entry which is preliminary data.</text>
</comment>
<evidence type="ECO:0000313" key="2">
    <source>
        <dbReference type="Proteomes" id="UP000683925"/>
    </source>
</evidence>
<evidence type="ECO:0000313" key="1">
    <source>
        <dbReference type="EMBL" id="CAD8194739.1"/>
    </source>
</evidence>
<dbReference type="OrthoDB" id="298747at2759"/>
<dbReference type="EMBL" id="CAJJDP010000107">
    <property type="protein sequence ID" value="CAD8194739.1"/>
    <property type="molecule type" value="Genomic_DNA"/>
</dbReference>
<dbReference type="AlphaFoldDB" id="A0A8S1X2M2"/>